<name>T1A877_9ZZZZ</name>
<sequence length="96" mass="10377">YGAAKAGLDQMCLAMADTLDGTGVTLQIVRPGFVRSKMTAGLAEPPFTTGVGEVADAVVRGLESGDRVIYSPPVLRYVFTVLRVLPRRLWRLVADR</sequence>
<dbReference type="InterPro" id="IPR002347">
    <property type="entry name" value="SDR_fam"/>
</dbReference>
<reference evidence="1" key="2">
    <citation type="journal article" date="2014" name="ISME J.">
        <title>Microbial stratification in low pH oxic and suboxic macroscopic growths along an acid mine drainage.</title>
        <authorList>
            <person name="Mendez-Garcia C."/>
            <person name="Mesa V."/>
            <person name="Sprenger R.R."/>
            <person name="Richter M."/>
            <person name="Diez M.S."/>
            <person name="Solano J."/>
            <person name="Bargiela R."/>
            <person name="Golyshina O.V."/>
            <person name="Manteca A."/>
            <person name="Ramos J.L."/>
            <person name="Gallego J.R."/>
            <person name="Llorente I."/>
            <person name="Martins Dos Santos V.A."/>
            <person name="Jensen O.N."/>
            <person name="Pelaez A.I."/>
            <person name="Sanchez J."/>
            <person name="Ferrer M."/>
        </authorList>
    </citation>
    <scope>NUCLEOTIDE SEQUENCE</scope>
</reference>
<reference evidence="1" key="1">
    <citation type="submission" date="2013-08" db="EMBL/GenBank/DDBJ databases">
        <authorList>
            <person name="Mendez C."/>
            <person name="Richter M."/>
            <person name="Ferrer M."/>
            <person name="Sanchez J."/>
        </authorList>
    </citation>
    <scope>NUCLEOTIDE SEQUENCE</scope>
</reference>
<comment type="caution">
    <text evidence="1">The sequence shown here is derived from an EMBL/GenBank/DDBJ whole genome shotgun (WGS) entry which is preliminary data.</text>
</comment>
<dbReference type="InterPro" id="IPR036291">
    <property type="entry name" value="NAD(P)-bd_dom_sf"/>
</dbReference>
<gene>
    <name evidence="1" type="ORF">B1A_11360</name>
</gene>
<dbReference type="Pfam" id="PF00106">
    <property type="entry name" value="adh_short"/>
    <property type="match status" value="1"/>
</dbReference>
<feature type="non-terminal residue" evidence="1">
    <location>
        <position position="1"/>
    </location>
</feature>
<dbReference type="EMBL" id="AUZX01008116">
    <property type="protein sequence ID" value="EQD56881.1"/>
    <property type="molecule type" value="Genomic_DNA"/>
</dbReference>
<proteinExistence type="predicted"/>
<protein>
    <submittedName>
        <fullName evidence="1">Short-chain dehydrogenase/reductase SDR</fullName>
    </submittedName>
</protein>
<organism evidence="1">
    <name type="scientific">mine drainage metagenome</name>
    <dbReference type="NCBI Taxonomy" id="410659"/>
    <lineage>
        <taxon>unclassified sequences</taxon>
        <taxon>metagenomes</taxon>
        <taxon>ecological metagenomes</taxon>
    </lineage>
</organism>
<evidence type="ECO:0000313" key="1">
    <source>
        <dbReference type="EMBL" id="EQD56881.1"/>
    </source>
</evidence>
<dbReference type="Gene3D" id="3.40.50.720">
    <property type="entry name" value="NAD(P)-binding Rossmann-like Domain"/>
    <property type="match status" value="1"/>
</dbReference>
<dbReference type="AlphaFoldDB" id="T1A877"/>
<accession>T1A877</accession>
<dbReference type="SUPFAM" id="SSF51735">
    <property type="entry name" value="NAD(P)-binding Rossmann-fold domains"/>
    <property type="match status" value="1"/>
</dbReference>